<organism evidence="2 3">
    <name type="scientific">Oikopleura dioica</name>
    <name type="common">Tunicate</name>
    <dbReference type="NCBI Taxonomy" id="34765"/>
    <lineage>
        <taxon>Eukaryota</taxon>
        <taxon>Metazoa</taxon>
        <taxon>Chordata</taxon>
        <taxon>Tunicata</taxon>
        <taxon>Appendicularia</taxon>
        <taxon>Copelata</taxon>
        <taxon>Oikopleuridae</taxon>
        <taxon>Oikopleura</taxon>
    </lineage>
</organism>
<evidence type="ECO:0000313" key="3">
    <source>
        <dbReference type="Proteomes" id="UP001158576"/>
    </source>
</evidence>
<keyword evidence="3" id="KW-1185">Reference proteome</keyword>
<evidence type="ECO:0000256" key="1">
    <source>
        <dbReference type="SAM" id="MobiDB-lite"/>
    </source>
</evidence>
<feature type="compositionally biased region" description="Acidic residues" evidence="1">
    <location>
        <begin position="74"/>
        <end position="90"/>
    </location>
</feature>
<feature type="region of interest" description="Disordered" evidence="1">
    <location>
        <begin position="252"/>
        <end position="359"/>
    </location>
</feature>
<name>A0ABN7SS80_OIKDI</name>
<sequence>MPNPYACIPLDCIDHFCSEYETNPDTGEIRFTAPKTKGSPYPDYDEEASKTAGLLGRICDRVYPVGKSKALGEFGEDYDDFSDWDDTPDDPEYRKNGVGRDTQTDGQRVGKDQNKRAASGNGSEPTGNRGFMANESIQQSEQDWNRRSNVTNKRFAGSSARSDHANRGNFVSNHDDRRERTPVEEIESETPRYSRAPRERHRMVEFDRSANRREWHPTVVGEASRFEWLARREYAKRRRLEHELRIIRQYANQQRQQRRRRDDGFRRVRFERKRAATPGPRGDDSDESKYIVISDNESGSEQPHVSYAKGPKKSKRVVTEFEPPRGSTTAQQSDESEQSEQGSTPHEGSPISDVENFWQ</sequence>
<dbReference type="Proteomes" id="UP001158576">
    <property type="component" value="Chromosome 1"/>
</dbReference>
<feature type="compositionally biased region" description="Low complexity" evidence="1">
    <location>
        <begin position="327"/>
        <end position="344"/>
    </location>
</feature>
<accession>A0ABN7SS80</accession>
<proteinExistence type="predicted"/>
<protein>
    <submittedName>
        <fullName evidence="2">Oidioi.mRNA.OKI2018_I69.chr1.g1462.t1.cds</fullName>
    </submittedName>
</protein>
<dbReference type="EMBL" id="OU015566">
    <property type="protein sequence ID" value="CAG5104699.1"/>
    <property type="molecule type" value="Genomic_DNA"/>
</dbReference>
<evidence type="ECO:0000313" key="2">
    <source>
        <dbReference type="EMBL" id="CAG5104699.1"/>
    </source>
</evidence>
<feature type="compositionally biased region" description="Basic and acidic residues" evidence="1">
    <location>
        <begin position="173"/>
        <end position="183"/>
    </location>
</feature>
<feature type="region of interest" description="Disordered" evidence="1">
    <location>
        <begin position="74"/>
        <end position="131"/>
    </location>
</feature>
<feature type="region of interest" description="Disordered" evidence="1">
    <location>
        <begin position="155"/>
        <end position="198"/>
    </location>
</feature>
<reference evidence="2 3" key="1">
    <citation type="submission" date="2021-04" db="EMBL/GenBank/DDBJ databases">
        <authorList>
            <person name="Bliznina A."/>
        </authorList>
    </citation>
    <scope>NUCLEOTIDE SEQUENCE [LARGE SCALE GENOMIC DNA]</scope>
</reference>
<gene>
    <name evidence="2" type="ORF">OKIOD_LOCUS10227</name>
</gene>